<accession>A0A2N0ZJF3</accession>
<evidence type="ECO:0000313" key="2">
    <source>
        <dbReference type="EMBL" id="PKG29633.1"/>
    </source>
</evidence>
<sequence>MSLYYKEYGDKNAAFMLFLHGGGVSGWMWEKQIQFFTHYHCVVPDLPAQGLSSSEHTFSIKESAEMLISLIEEKASGKEVVVIGFSLGAQVAVQMLSIKPQLIHYAIINSALVRPLSFTKKLISPSVKLSFPFIKNKYFSRLQAKTLYLDNDLFDKYYQESTQMKLETLIRILEENMSFGIPQGFEKAEGKILVTVGEKEKGLMIKSAKDLVKNNPNCTGVILANVGHGISLATPDFFNQMIDCWINEGILPDGEVIE</sequence>
<name>A0A2N0ZJF3_9BACI</name>
<dbReference type="SUPFAM" id="SSF53474">
    <property type="entry name" value="alpha/beta-Hydrolases"/>
    <property type="match status" value="1"/>
</dbReference>
<dbReference type="InterPro" id="IPR000073">
    <property type="entry name" value="AB_hydrolase_1"/>
</dbReference>
<dbReference type="Gene3D" id="3.40.50.1820">
    <property type="entry name" value="alpha/beta hydrolase"/>
    <property type="match status" value="1"/>
</dbReference>
<dbReference type="Pfam" id="PF12697">
    <property type="entry name" value="Abhydrolase_6"/>
    <property type="match status" value="1"/>
</dbReference>
<dbReference type="EMBL" id="PISD01000013">
    <property type="protein sequence ID" value="PKG29633.1"/>
    <property type="molecule type" value="Genomic_DNA"/>
</dbReference>
<dbReference type="Proteomes" id="UP000233343">
    <property type="component" value="Unassembled WGS sequence"/>
</dbReference>
<reference evidence="2 3" key="1">
    <citation type="journal article" date="2010" name="Int. J. Syst. Evol. Microbiol.">
        <title>Bacillus horneckiae sp. nov., isolated from a spacecraft-assembly clean room.</title>
        <authorList>
            <person name="Vaishampayan P."/>
            <person name="Probst A."/>
            <person name="Krishnamurthi S."/>
            <person name="Ghosh S."/>
            <person name="Osman S."/>
            <person name="McDowall A."/>
            <person name="Ruckmani A."/>
            <person name="Mayilraj S."/>
            <person name="Venkateswaran K."/>
        </authorList>
    </citation>
    <scope>NUCLEOTIDE SEQUENCE [LARGE SCALE GENOMIC DNA]</scope>
    <source>
        <strain evidence="3">1PO1SC</strain>
    </source>
</reference>
<keyword evidence="3" id="KW-1185">Reference proteome</keyword>
<feature type="domain" description="AB hydrolase-1" evidence="1">
    <location>
        <begin position="17"/>
        <end position="239"/>
    </location>
</feature>
<keyword evidence="2" id="KW-0378">Hydrolase</keyword>
<organism evidence="2 3">
    <name type="scientific">Cytobacillus horneckiae</name>
    <dbReference type="NCBI Taxonomy" id="549687"/>
    <lineage>
        <taxon>Bacteria</taxon>
        <taxon>Bacillati</taxon>
        <taxon>Bacillota</taxon>
        <taxon>Bacilli</taxon>
        <taxon>Bacillales</taxon>
        <taxon>Bacillaceae</taxon>
        <taxon>Cytobacillus</taxon>
    </lineage>
</organism>
<dbReference type="AlphaFoldDB" id="A0A2N0ZJF3"/>
<proteinExistence type="predicted"/>
<evidence type="ECO:0000259" key="1">
    <source>
        <dbReference type="Pfam" id="PF12697"/>
    </source>
</evidence>
<dbReference type="RefSeq" id="WP_066192697.1">
    <property type="nucleotide sequence ID" value="NZ_JARMMB010000020.1"/>
</dbReference>
<dbReference type="InterPro" id="IPR050266">
    <property type="entry name" value="AB_hydrolase_sf"/>
</dbReference>
<dbReference type="GO" id="GO:0016787">
    <property type="term" value="F:hydrolase activity"/>
    <property type="evidence" value="ECO:0007669"/>
    <property type="project" value="UniProtKB-KW"/>
</dbReference>
<protein>
    <submittedName>
        <fullName evidence="2">Alpha/beta hydrolase</fullName>
    </submittedName>
</protein>
<dbReference type="PANTHER" id="PTHR43798">
    <property type="entry name" value="MONOACYLGLYCEROL LIPASE"/>
    <property type="match status" value="1"/>
</dbReference>
<comment type="caution">
    <text evidence="2">The sequence shown here is derived from an EMBL/GenBank/DDBJ whole genome shotgun (WGS) entry which is preliminary data.</text>
</comment>
<evidence type="ECO:0000313" key="3">
    <source>
        <dbReference type="Proteomes" id="UP000233343"/>
    </source>
</evidence>
<gene>
    <name evidence="2" type="ORF">CWS20_07130</name>
</gene>
<dbReference type="InterPro" id="IPR029058">
    <property type="entry name" value="AB_hydrolase_fold"/>
</dbReference>